<name>A0A3B0RU22_9ZZZZ</name>
<dbReference type="NCBIfam" id="TIGR02693">
    <property type="entry name" value="arsenite_ox_L"/>
    <property type="match status" value="1"/>
</dbReference>
<feature type="domain" description="Arsenite oxidase subunit AioA/Iodate reductase subunit IdrA 3Fe-4S cluster" evidence="7">
    <location>
        <begin position="23"/>
        <end position="118"/>
    </location>
</feature>
<keyword evidence="2" id="KW-0408">Iron</keyword>
<dbReference type="Gene3D" id="3.40.228.10">
    <property type="entry name" value="Dimethylsulfoxide Reductase, domain 2"/>
    <property type="match status" value="1"/>
</dbReference>
<dbReference type="SUPFAM" id="SSF53706">
    <property type="entry name" value="Formate dehydrogenase/DMSO reductase, domains 1-3"/>
    <property type="match status" value="1"/>
</dbReference>
<evidence type="ECO:0000259" key="5">
    <source>
        <dbReference type="Pfam" id="PF00384"/>
    </source>
</evidence>
<feature type="region of interest" description="Disordered" evidence="4">
    <location>
        <begin position="409"/>
        <end position="435"/>
    </location>
</feature>
<dbReference type="Pfam" id="PF18465">
    <property type="entry name" value="Rieske_3"/>
    <property type="match status" value="1"/>
</dbReference>
<dbReference type="GO" id="GO:0051536">
    <property type="term" value="F:iron-sulfur cluster binding"/>
    <property type="evidence" value="ECO:0007669"/>
    <property type="project" value="UniProtKB-KW"/>
</dbReference>
<dbReference type="InterPro" id="IPR041632">
    <property type="entry name" value="AioA/IdrA_3Fe-4S"/>
</dbReference>
<dbReference type="Gene3D" id="3.40.50.740">
    <property type="match status" value="1"/>
</dbReference>
<dbReference type="GO" id="GO:0046872">
    <property type="term" value="F:metal ion binding"/>
    <property type="evidence" value="ECO:0007669"/>
    <property type="project" value="UniProtKB-KW"/>
</dbReference>
<dbReference type="InterPro" id="IPR014066">
    <property type="entry name" value="AioA/IdrA_lsu"/>
</dbReference>
<dbReference type="Pfam" id="PF01568">
    <property type="entry name" value="Molydop_binding"/>
    <property type="match status" value="1"/>
</dbReference>
<protein>
    <submittedName>
        <fullName evidence="8">Assimilatory nitrate reductase large subunit</fullName>
        <ecNumber evidence="8">1.7.99.4</ecNumber>
    </submittedName>
</protein>
<organism evidence="8">
    <name type="scientific">hydrothermal vent metagenome</name>
    <dbReference type="NCBI Taxonomy" id="652676"/>
    <lineage>
        <taxon>unclassified sequences</taxon>
        <taxon>metagenomes</taxon>
        <taxon>ecological metagenomes</taxon>
    </lineage>
</organism>
<gene>
    <name evidence="8" type="ORF">MNBD_ACTINO02-1708</name>
</gene>
<evidence type="ECO:0000259" key="6">
    <source>
        <dbReference type="Pfam" id="PF01568"/>
    </source>
</evidence>
<dbReference type="GO" id="GO:0043546">
    <property type="term" value="F:molybdopterin cofactor binding"/>
    <property type="evidence" value="ECO:0007669"/>
    <property type="project" value="InterPro"/>
</dbReference>
<dbReference type="GO" id="GO:0022904">
    <property type="term" value="P:respiratory electron transport chain"/>
    <property type="evidence" value="ECO:0007669"/>
    <property type="project" value="TreeGrafter"/>
</dbReference>
<dbReference type="InterPro" id="IPR006657">
    <property type="entry name" value="MoPterin_dinucl-bd_dom"/>
</dbReference>
<dbReference type="InterPro" id="IPR006656">
    <property type="entry name" value="Mopterin_OxRdtase"/>
</dbReference>
<dbReference type="EC" id="1.7.99.4" evidence="8"/>
<evidence type="ECO:0000256" key="4">
    <source>
        <dbReference type="SAM" id="MobiDB-lite"/>
    </source>
</evidence>
<keyword evidence="8" id="KW-0560">Oxidoreductase</keyword>
<dbReference type="GO" id="GO:0016020">
    <property type="term" value="C:membrane"/>
    <property type="evidence" value="ECO:0007669"/>
    <property type="project" value="TreeGrafter"/>
</dbReference>
<evidence type="ECO:0000256" key="2">
    <source>
        <dbReference type="ARBA" id="ARBA00023004"/>
    </source>
</evidence>
<dbReference type="EMBL" id="UOEK01000020">
    <property type="protein sequence ID" value="VAV91898.1"/>
    <property type="molecule type" value="Genomic_DNA"/>
</dbReference>
<keyword evidence="1" id="KW-0479">Metal-binding</keyword>
<dbReference type="PANTHER" id="PTHR43105:SF10">
    <property type="entry name" value="NADH-QUINONE OXIDOREDUCTASE SUBUNIT G"/>
    <property type="match status" value="1"/>
</dbReference>
<dbReference type="AlphaFoldDB" id="A0A3B0RU22"/>
<evidence type="ECO:0000313" key="8">
    <source>
        <dbReference type="EMBL" id="VAV91898.1"/>
    </source>
</evidence>
<dbReference type="InterPro" id="IPR009010">
    <property type="entry name" value="Asp_de-COase-like_dom_sf"/>
</dbReference>
<dbReference type="SUPFAM" id="SSF50692">
    <property type="entry name" value="ADC-like"/>
    <property type="match status" value="1"/>
</dbReference>
<dbReference type="Gene3D" id="2.40.40.20">
    <property type="match status" value="1"/>
</dbReference>
<evidence type="ECO:0000256" key="3">
    <source>
        <dbReference type="ARBA" id="ARBA00023014"/>
    </source>
</evidence>
<reference evidence="8" key="1">
    <citation type="submission" date="2018-06" db="EMBL/GenBank/DDBJ databases">
        <authorList>
            <person name="Zhirakovskaya E."/>
        </authorList>
    </citation>
    <scope>NUCLEOTIDE SEQUENCE</scope>
</reference>
<proteinExistence type="predicted"/>
<dbReference type="PANTHER" id="PTHR43105">
    <property type="entry name" value="RESPIRATORY NITRATE REDUCTASE"/>
    <property type="match status" value="1"/>
</dbReference>
<feature type="domain" description="Molybdopterin dinucleotide-binding" evidence="6">
    <location>
        <begin position="686"/>
        <end position="789"/>
    </location>
</feature>
<dbReference type="Gene3D" id="3.30.200.200">
    <property type="match status" value="1"/>
</dbReference>
<dbReference type="InterPro" id="IPR050123">
    <property type="entry name" value="Prok_molybdopt-oxidoreductase"/>
</dbReference>
<evidence type="ECO:0000256" key="1">
    <source>
        <dbReference type="ARBA" id="ARBA00022723"/>
    </source>
</evidence>
<dbReference type="Pfam" id="PF00384">
    <property type="entry name" value="Molybdopterin"/>
    <property type="match status" value="1"/>
</dbReference>
<evidence type="ECO:0000259" key="7">
    <source>
        <dbReference type="Pfam" id="PF18465"/>
    </source>
</evidence>
<dbReference type="GO" id="GO:0003954">
    <property type="term" value="F:NADH dehydrogenase activity"/>
    <property type="evidence" value="ECO:0007669"/>
    <property type="project" value="TreeGrafter"/>
</dbReference>
<accession>A0A3B0RU22</accession>
<keyword evidence="3" id="KW-0411">Iron-sulfur</keyword>
<sequence>MNSALPSLVPIPPVDAEVKQICCEYCPVACGYKVLMWPVGSQGGTTAADNALSVDLPTSPLSGRWVSENMHTVVDIKGVATNVIIMPDYETEAVNLGGTHSVRGGALAQKLYRADGPTSDRFKTPLLKVNGDHVPISWEMATDLVAALSTYTIETWDELAWGVKIYSYQFYENVFAASKLGLGMIGTPNYSPHHAPAEGDDVPGLSDCGIDAFGSSFADDKEADVIFISGSDPYETKTVRFTTWQVAGGAKIIYVDPRRTFTANYAENNGGIHLQIKPGTDVVLYSALVKYIIDQGWQDTEFIDANIASTDEVAAEGKWRRARFGRSFDGLRADLDAQPAFELDRASEITGVPVEKLIRAAELMTGGGFDRPKTMVLFEKGVYWSHNYENTAAIGNLGLVLGATGRPGRATGRMGGHQRGGQKAAGYPKDKSPHFFETPEQKVEMDTERWLYEGNTRFRWIIGTNWIGAMGASQDMRRRVNELISIGDPVDTVEYERTLAQLKGRMDQGGTVIVHQEAYANGSTGVADIILPAATWGEDDFTRNNAERRLRLYEKIMDPPGDAKPDWQIFAAVAKKMGFEGFDWKDTNEIFEEAAPKSAGGRRNFEELVKKAQADGMRGHDLLKTYGTTGIQTPIKNEGGELVGTERLHTDLKFKTDSKKANFVFPDWESVDERNAILKPLDGQVWVLNGRVNALWNNLSDNVRRELSTERWPANFLEVSPEDAQAWGVESGDLLSITSENVLSPVGERVTGSFSAVAYVSDIVPPGVTFSYMNFPGSEANAITSADTSLQPLNLRNNFKLGAGTVEKIGTTDLKETMSFAPRNLAP</sequence>
<feature type="domain" description="Molybdopterin oxidoreductase" evidence="5">
    <location>
        <begin position="121"/>
        <end position="576"/>
    </location>
</feature>